<keyword evidence="5" id="KW-0408">Iron</keyword>
<dbReference type="PRINTS" id="PR00359">
    <property type="entry name" value="BP450"/>
</dbReference>
<proteinExistence type="inferred from homology"/>
<evidence type="ECO:0000313" key="7">
    <source>
        <dbReference type="EMBL" id="TQM32016.1"/>
    </source>
</evidence>
<evidence type="ECO:0000256" key="6">
    <source>
        <dbReference type="ARBA" id="ARBA00023033"/>
    </source>
</evidence>
<dbReference type="Proteomes" id="UP000316331">
    <property type="component" value="Unassembled WGS sequence"/>
</dbReference>
<dbReference type="SUPFAM" id="SSF48264">
    <property type="entry name" value="Cytochrome P450"/>
    <property type="match status" value="1"/>
</dbReference>
<keyword evidence="6" id="KW-0503">Monooxygenase</keyword>
<dbReference type="GO" id="GO:0004497">
    <property type="term" value="F:monooxygenase activity"/>
    <property type="evidence" value="ECO:0007669"/>
    <property type="project" value="UniProtKB-KW"/>
</dbReference>
<dbReference type="GO" id="GO:0016705">
    <property type="term" value="F:oxidoreductase activity, acting on paired donors, with incorporation or reduction of molecular oxygen"/>
    <property type="evidence" value="ECO:0007669"/>
    <property type="project" value="InterPro"/>
</dbReference>
<organism evidence="7 8">
    <name type="scientific">Nocardia bhagyanarayanae</name>
    <dbReference type="NCBI Taxonomy" id="1215925"/>
    <lineage>
        <taxon>Bacteria</taxon>
        <taxon>Bacillati</taxon>
        <taxon>Actinomycetota</taxon>
        <taxon>Actinomycetes</taxon>
        <taxon>Mycobacteriales</taxon>
        <taxon>Nocardiaceae</taxon>
        <taxon>Nocardia</taxon>
    </lineage>
</organism>
<keyword evidence="8" id="KW-1185">Reference proteome</keyword>
<dbReference type="InterPro" id="IPR002397">
    <property type="entry name" value="Cyt_P450_B"/>
</dbReference>
<dbReference type="GO" id="GO:0020037">
    <property type="term" value="F:heme binding"/>
    <property type="evidence" value="ECO:0007669"/>
    <property type="project" value="InterPro"/>
</dbReference>
<dbReference type="PANTHER" id="PTHR46696">
    <property type="entry name" value="P450, PUTATIVE (EUROFUNG)-RELATED"/>
    <property type="match status" value="1"/>
</dbReference>
<sequence length="388" mass="41407">MRLDSEAFAADPHGAYSALRKEHGPLAPVELADGVSATLVLGYREALQILSDPARFPTDPTDLPSDAGWPALPLSQWRPSAARGEDPNRHREAYNDCLARVDLHALRSDVIANAVPLINSFCGEGAADLLNEYAVPLTVRVINALLGFPPEADDAAFAALTHMRDAADAAAAETAAEQLAAVVRKTLADKRARPGSDVMSALLTHPSRFSDAEITRTVGMMYEGGAEPTWNLIANTLLEMTKDVSFRDVLLGGSLSTRDAIDDVLFGDPPVPNGCVSYPRQPQIIGATMLPPNQPVITSMAASNNDPTTSGGDRTGNRSHLAWGAGPHTCPDKAQAVAMVIATEAVEQLLDVLPEIELAEQPQWRRGAFHRALTALPVTFPKTPPLNL</sequence>
<gene>
    <name evidence="7" type="ORF">FB390_3686</name>
</gene>
<dbReference type="OrthoDB" id="4133219at2"/>
<dbReference type="Gene3D" id="1.10.630.10">
    <property type="entry name" value="Cytochrome P450"/>
    <property type="match status" value="1"/>
</dbReference>
<keyword evidence="3" id="KW-0479">Metal-binding</keyword>
<evidence type="ECO:0000256" key="4">
    <source>
        <dbReference type="ARBA" id="ARBA00023002"/>
    </source>
</evidence>
<dbReference type="GO" id="GO:0005506">
    <property type="term" value="F:iron ion binding"/>
    <property type="evidence" value="ECO:0007669"/>
    <property type="project" value="InterPro"/>
</dbReference>
<dbReference type="InterPro" id="IPR036396">
    <property type="entry name" value="Cyt_P450_sf"/>
</dbReference>
<dbReference type="AlphaFoldDB" id="A0A543FE54"/>
<evidence type="ECO:0000256" key="5">
    <source>
        <dbReference type="ARBA" id="ARBA00023004"/>
    </source>
</evidence>
<evidence type="ECO:0000313" key="8">
    <source>
        <dbReference type="Proteomes" id="UP000316331"/>
    </source>
</evidence>
<dbReference type="RefSeq" id="WP_141809995.1">
    <property type="nucleotide sequence ID" value="NZ_VFPG01000001.1"/>
</dbReference>
<dbReference type="PANTHER" id="PTHR46696:SF1">
    <property type="entry name" value="CYTOCHROME P450 YJIB-RELATED"/>
    <property type="match status" value="1"/>
</dbReference>
<dbReference type="EMBL" id="VFPG01000001">
    <property type="protein sequence ID" value="TQM32016.1"/>
    <property type="molecule type" value="Genomic_DNA"/>
</dbReference>
<evidence type="ECO:0000256" key="1">
    <source>
        <dbReference type="ARBA" id="ARBA00010617"/>
    </source>
</evidence>
<keyword evidence="4" id="KW-0560">Oxidoreductase</keyword>
<evidence type="ECO:0000256" key="3">
    <source>
        <dbReference type="ARBA" id="ARBA00022723"/>
    </source>
</evidence>
<evidence type="ECO:0000256" key="2">
    <source>
        <dbReference type="ARBA" id="ARBA00022617"/>
    </source>
</evidence>
<keyword evidence="2" id="KW-0349">Heme</keyword>
<reference evidence="7 8" key="1">
    <citation type="submission" date="2019-06" db="EMBL/GenBank/DDBJ databases">
        <title>Sequencing the genomes of 1000 actinobacteria strains.</title>
        <authorList>
            <person name="Klenk H.-P."/>
        </authorList>
    </citation>
    <scope>NUCLEOTIDE SEQUENCE [LARGE SCALE GENOMIC DNA]</scope>
    <source>
        <strain evidence="7 8">DSM 103495</strain>
    </source>
</reference>
<comment type="caution">
    <text evidence="7">The sequence shown here is derived from an EMBL/GenBank/DDBJ whole genome shotgun (WGS) entry which is preliminary data.</text>
</comment>
<accession>A0A543FE54</accession>
<protein>
    <submittedName>
        <fullName evidence="7">Cytochrome P450</fullName>
    </submittedName>
</protein>
<comment type="similarity">
    <text evidence="1">Belongs to the cytochrome P450 family.</text>
</comment>
<name>A0A543FE54_9NOCA</name>